<dbReference type="AlphaFoldDB" id="A0A8J5NCH6"/>
<name>A0A8J5NCH6_HOMAM</name>
<dbReference type="EMBL" id="JAHLQT010001765">
    <property type="protein sequence ID" value="KAG7177800.1"/>
    <property type="molecule type" value="Genomic_DNA"/>
</dbReference>
<gene>
    <name evidence="1" type="ORF">Hamer_G025978</name>
</gene>
<protein>
    <submittedName>
        <fullName evidence="1">Uncharacterized protein</fullName>
    </submittedName>
</protein>
<dbReference type="Proteomes" id="UP000747542">
    <property type="component" value="Unassembled WGS sequence"/>
</dbReference>
<keyword evidence="2" id="KW-1185">Reference proteome</keyword>
<sequence length="170" mass="19223">MGWQEAVAEEVVVVAVSLMGSWGETSQLRFYTLSFIGYFPWSPRSWCRNNRWARWKFGEIQLGGIVGGRPRGRRRVILDVVLTPASEDTVVRTFKTILGIIGDMHLNYQPLTSLDQTPVLNKHLTRILMFGHSSLNEVFGLLAEPVMKLEAPIQCSEPVSQKLQKATHEV</sequence>
<organism evidence="1 2">
    <name type="scientific">Homarus americanus</name>
    <name type="common">American lobster</name>
    <dbReference type="NCBI Taxonomy" id="6706"/>
    <lineage>
        <taxon>Eukaryota</taxon>
        <taxon>Metazoa</taxon>
        <taxon>Ecdysozoa</taxon>
        <taxon>Arthropoda</taxon>
        <taxon>Crustacea</taxon>
        <taxon>Multicrustacea</taxon>
        <taxon>Malacostraca</taxon>
        <taxon>Eumalacostraca</taxon>
        <taxon>Eucarida</taxon>
        <taxon>Decapoda</taxon>
        <taxon>Pleocyemata</taxon>
        <taxon>Astacidea</taxon>
        <taxon>Nephropoidea</taxon>
        <taxon>Nephropidae</taxon>
        <taxon>Homarus</taxon>
    </lineage>
</organism>
<proteinExistence type="predicted"/>
<reference evidence="1" key="1">
    <citation type="journal article" date="2021" name="Sci. Adv.">
        <title>The American lobster genome reveals insights on longevity, neural, and immune adaptations.</title>
        <authorList>
            <person name="Polinski J.M."/>
            <person name="Zimin A.V."/>
            <person name="Clark K.F."/>
            <person name="Kohn A.B."/>
            <person name="Sadowski N."/>
            <person name="Timp W."/>
            <person name="Ptitsyn A."/>
            <person name="Khanna P."/>
            <person name="Romanova D.Y."/>
            <person name="Williams P."/>
            <person name="Greenwood S.J."/>
            <person name="Moroz L.L."/>
            <person name="Walt D.R."/>
            <person name="Bodnar A.G."/>
        </authorList>
    </citation>
    <scope>NUCLEOTIDE SEQUENCE</scope>
    <source>
        <strain evidence="1">GMGI-L3</strain>
    </source>
</reference>
<accession>A0A8J5NCH6</accession>
<evidence type="ECO:0000313" key="1">
    <source>
        <dbReference type="EMBL" id="KAG7177800.1"/>
    </source>
</evidence>
<evidence type="ECO:0000313" key="2">
    <source>
        <dbReference type="Proteomes" id="UP000747542"/>
    </source>
</evidence>
<comment type="caution">
    <text evidence="1">The sequence shown here is derived from an EMBL/GenBank/DDBJ whole genome shotgun (WGS) entry which is preliminary data.</text>
</comment>